<proteinExistence type="predicted"/>
<gene>
    <name evidence="5" type="ORF">PUP29_05215</name>
</gene>
<keyword evidence="1" id="KW-0812">Transmembrane</keyword>
<reference evidence="5" key="1">
    <citation type="submission" date="2023-02" db="EMBL/GenBank/DDBJ databases">
        <title>Gut commensal Christensenella minuta modulates host metabolism via a new class of secondary bile acids.</title>
        <authorList>
            <person name="Liu C."/>
        </authorList>
    </citation>
    <scope>NUCLEOTIDE SEQUENCE</scope>
    <source>
        <strain evidence="5">CA70</strain>
    </source>
</reference>
<feature type="transmembrane region" description="Helical" evidence="1">
    <location>
        <begin position="474"/>
        <end position="492"/>
    </location>
</feature>
<keyword evidence="1" id="KW-0472">Membrane</keyword>
<dbReference type="AlphaFoldDB" id="A0AAU8ABR5"/>
<evidence type="ECO:0000313" key="5">
    <source>
        <dbReference type="EMBL" id="XCC63315.1"/>
    </source>
</evidence>
<dbReference type="InterPro" id="IPR048389">
    <property type="entry name" value="YciQ-like_C"/>
</dbReference>
<evidence type="ECO:0000259" key="3">
    <source>
        <dbReference type="Pfam" id="PF09972"/>
    </source>
</evidence>
<feature type="transmembrane region" description="Helical" evidence="1">
    <location>
        <begin position="445"/>
        <end position="468"/>
    </location>
</feature>
<organism evidence="5">
    <name type="scientific">Christensenella massiliensis</name>
    <dbReference type="NCBI Taxonomy" id="1805714"/>
    <lineage>
        <taxon>Bacteria</taxon>
        <taxon>Bacillati</taxon>
        <taxon>Bacillota</taxon>
        <taxon>Clostridia</taxon>
        <taxon>Christensenellales</taxon>
        <taxon>Christensenellaceae</taxon>
        <taxon>Christensenella</taxon>
    </lineage>
</organism>
<dbReference type="EMBL" id="CP117826">
    <property type="protein sequence ID" value="XCC63315.1"/>
    <property type="molecule type" value="Genomic_DNA"/>
</dbReference>
<dbReference type="Pfam" id="PF20990">
    <property type="entry name" value="DUF2207_C"/>
    <property type="match status" value="2"/>
</dbReference>
<protein>
    <submittedName>
        <fullName evidence="5">DUF2207 domain-containing protein</fullName>
    </submittedName>
</protein>
<feature type="domain" description="Predicted membrane protein YciQ-like C-terminal" evidence="4">
    <location>
        <begin position="445"/>
        <end position="555"/>
    </location>
</feature>
<dbReference type="InterPro" id="IPR018702">
    <property type="entry name" value="DUF2207"/>
</dbReference>
<evidence type="ECO:0000259" key="4">
    <source>
        <dbReference type="Pfam" id="PF20990"/>
    </source>
</evidence>
<evidence type="ECO:0000256" key="2">
    <source>
        <dbReference type="SAM" id="SignalP"/>
    </source>
</evidence>
<feature type="transmembrane region" description="Helical" evidence="1">
    <location>
        <begin position="388"/>
        <end position="406"/>
    </location>
</feature>
<accession>A0AAU8ABR5</accession>
<feature type="domain" description="DUF2207" evidence="3">
    <location>
        <begin position="31"/>
        <end position="219"/>
    </location>
</feature>
<evidence type="ECO:0000256" key="1">
    <source>
        <dbReference type="SAM" id="Phobius"/>
    </source>
</evidence>
<sequence>MKKFLTGLVIVLLLCLSFVSTGFAADADYVIEDYHRKITVHENNTYSIEDTMTVNWLTPAHGLRVDIPTKAELTREYEGKSYRDTYQVLVSDVHAQRQYSTEKSGDTFLIKIGDPDSYVTGRHTYTFGYLFDPGDDGHEEFDEFYFNLVAPAWAAPIEHFSFEIEMPKEFDTSKIGFSTGAYGTSGYNTDALRFTADGTSIAGEVTQTIAPYEGVTVAVQLPDGYYVGARDPHSQIFPWIIGGLAALGVIVLLYVTAGPRRREIQTVEFYPPEGMNPADVGYIIDGIVEDRDAVSLLIYWADKGIIEIYQEEKEELRFRKKSELPAEANDYERILFDKMFSGRESVRLKDMRYHFASTVSAVKDRIRDKYRTEENLVFTKGSGPRQTAACFFAVLPAVLMFLFGNYMEEFDLFTAVFSGVVACVFGCAFVSMLCRNINKWKSEKLASKTGAMILNIVLIAGWLGVLLLFSIDSFSTWALVPAAASLAGMVLATQMRRRTKRGADWAGRILGLKHFIETVEADKLEMLVESDPHYFYNILPYAYVLGVTDKWAKQFESIAVEPPDWYYGYNGSVFTTVLFANMLSHNLYYAQQSMMAVKNSGGNGDFGGGIGGGGGFSGGGFSGGGFGGGGGSW</sequence>
<feature type="transmembrane region" description="Helical" evidence="1">
    <location>
        <begin position="236"/>
        <end position="255"/>
    </location>
</feature>
<name>A0AAU8ABR5_9FIRM</name>
<dbReference type="RefSeq" id="WP_353423957.1">
    <property type="nucleotide sequence ID" value="NZ_CP117826.1"/>
</dbReference>
<dbReference type="Pfam" id="PF09972">
    <property type="entry name" value="DUF2207"/>
    <property type="match status" value="1"/>
</dbReference>
<feature type="domain" description="Predicted membrane protein YciQ-like C-terminal" evidence="4">
    <location>
        <begin position="268"/>
        <end position="432"/>
    </location>
</feature>
<feature type="chain" id="PRO_5043437097" evidence="2">
    <location>
        <begin position="25"/>
        <end position="633"/>
    </location>
</feature>
<feature type="transmembrane region" description="Helical" evidence="1">
    <location>
        <begin position="412"/>
        <end position="433"/>
    </location>
</feature>
<keyword evidence="1" id="KW-1133">Transmembrane helix</keyword>
<keyword evidence="2" id="KW-0732">Signal</keyword>
<feature type="signal peptide" evidence="2">
    <location>
        <begin position="1"/>
        <end position="24"/>
    </location>
</feature>